<dbReference type="EMBL" id="VWXF01000011">
    <property type="protein sequence ID" value="NIF23945.1"/>
    <property type="molecule type" value="Genomic_DNA"/>
</dbReference>
<dbReference type="Proteomes" id="UP001515683">
    <property type="component" value="Unassembled WGS sequence"/>
</dbReference>
<accession>A0ABX0RF07</accession>
<name>A0ABX0RF07_9GAMM</name>
<comment type="caution">
    <text evidence="1">The sequence shown here is derived from an EMBL/GenBank/DDBJ whole genome shotgun (WGS) entry which is preliminary data.</text>
</comment>
<reference evidence="1 2" key="1">
    <citation type="journal article" date="2019" name="bioRxiv">
        <title>Bacteria contribute to plant secondary compound degradation in a generalist herbivore system.</title>
        <authorList>
            <person name="Francoeur C.B."/>
            <person name="Khadempour L."/>
            <person name="Moreira-Soto R.D."/>
            <person name="Gotting K."/>
            <person name="Book A.J."/>
            <person name="Pinto-Tomas A.A."/>
            <person name="Keefover-Ring K."/>
            <person name="Currie C.R."/>
        </authorList>
    </citation>
    <scope>NUCLEOTIDE SEQUENCE [LARGE SCALE GENOMIC DNA]</scope>
    <source>
        <strain evidence="1">Acro-835</strain>
    </source>
</reference>
<sequence>MVHDERITQELFALLGVTVMEYIREGEPFEIHELAQALQKRKDEAPCEAMKEQCERLIRLLSELMH</sequence>
<proteinExistence type="predicted"/>
<evidence type="ECO:0000313" key="2">
    <source>
        <dbReference type="Proteomes" id="UP001515683"/>
    </source>
</evidence>
<protein>
    <submittedName>
        <fullName evidence="1">Uncharacterized protein</fullName>
    </submittedName>
</protein>
<keyword evidence="2" id="KW-1185">Reference proteome</keyword>
<organism evidence="1 2">
    <name type="scientific">Candidatus Pantoea multigeneris</name>
    <dbReference type="NCBI Taxonomy" id="2608357"/>
    <lineage>
        <taxon>Bacteria</taxon>
        <taxon>Pseudomonadati</taxon>
        <taxon>Pseudomonadota</taxon>
        <taxon>Gammaproteobacteria</taxon>
        <taxon>Enterobacterales</taxon>
        <taxon>Erwiniaceae</taxon>
        <taxon>Pantoea</taxon>
    </lineage>
</organism>
<dbReference type="RefSeq" id="WP_167017639.1">
    <property type="nucleotide sequence ID" value="NZ_VWXF01000011.1"/>
</dbReference>
<gene>
    <name evidence="1" type="ORF">F3J40_20400</name>
</gene>
<evidence type="ECO:0000313" key="1">
    <source>
        <dbReference type="EMBL" id="NIF23945.1"/>
    </source>
</evidence>